<comment type="caution">
    <text evidence="1">The sequence shown here is derived from an EMBL/GenBank/DDBJ whole genome shotgun (WGS) entry which is preliminary data.</text>
</comment>
<proteinExistence type="predicted"/>
<gene>
    <name evidence="1" type="ORF">Syun_012088</name>
</gene>
<name>A0AAP0PEY8_9MAGN</name>
<organism evidence="1 2">
    <name type="scientific">Stephania yunnanensis</name>
    <dbReference type="NCBI Taxonomy" id="152371"/>
    <lineage>
        <taxon>Eukaryota</taxon>
        <taxon>Viridiplantae</taxon>
        <taxon>Streptophyta</taxon>
        <taxon>Embryophyta</taxon>
        <taxon>Tracheophyta</taxon>
        <taxon>Spermatophyta</taxon>
        <taxon>Magnoliopsida</taxon>
        <taxon>Ranunculales</taxon>
        <taxon>Menispermaceae</taxon>
        <taxon>Menispermoideae</taxon>
        <taxon>Cissampelideae</taxon>
        <taxon>Stephania</taxon>
    </lineage>
</organism>
<evidence type="ECO:0000313" key="1">
    <source>
        <dbReference type="EMBL" id="KAK9142688.1"/>
    </source>
</evidence>
<keyword evidence="2" id="KW-1185">Reference proteome</keyword>
<reference evidence="1 2" key="1">
    <citation type="submission" date="2024-01" db="EMBL/GenBank/DDBJ databases">
        <title>Genome assemblies of Stephania.</title>
        <authorList>
            <person name="Yang L."/>
        </authorList>
    </citation>
    <scope>NUCLEOTIDE SEQUENCE [LARGE SCALE GENOMIC DNA]</scope>
    <source>
        <strain evidence="1">YNDBR</strain>
        <tissue evidence="1">Leaf</tissue>
    </source>
</reference>
<sequence>MHVPLPLLCPAHLLSYPTSLIPYSSLFPSSDPLLLYPSILSSTHALAFSAPSFITSPPACITSSQCIASTLRSLWSHTKVICHLGFFYFIFMCYV</sequence>
<accession>A0AAP0PEY8</accession>
<dbReference type="AlphaFoldDB" id="A0AAP0PEY8"/>
<dbReference type="Proteomes" id="UP001420932">
    <property type="component" value="Unassembled WGS sequence"/>
</dbReference>
<evidence type="ECO:0000313" key="2">
    <source>
        <dbReference type="Proteomes" id="UP001420932"/>
    </source>
</evidence>
<dbReference type="EMBL" id="JBBNAF010000005">
    <property type="protein sequence ID" value="KAK9142688.1"/>
    <property type="molecule type" value="Genomic_DNA"/>
</dbReference>
<protein>
    <submittedName>
        <fullName evidence="1">Uncharacterized protein</fullName>
    </submittedName>
</protein>